<dbReference type="Pfam" id="PF14903">
    <property type="entry name" value="WG_beta_rep"/>
    <property type="match status" value="3"/>
</dbReference>
<sequence length="650" mass="70094">MGNRAWLYLCSDEDEGAPPAEIASANGNLPTLWQVLLAEGESRAAPADQDLLGDGNGAGMAADARVAHQRLGELAAFMGAHSDREYALPVLQFDAAVQYLGELIDEHDDDGDLWISANLNELSWVHADGAAAYVHQTRTLCEERWLAVRQGMQAGDLAAVCRLLDVQDAGDASGWAWRFGFGGLSHSYFHEQDPARTVSFEDYVAEGGDDEDAWLGSALYRYRVDKLWGLRAVDPEAESDDDNDGDNDGDCWLPVMAPQWDAIWRSGASDEGVLWISSEGRTGLLRVTENVASVLVAPRFDAVWDFEEDVASVQIGDKVGLIAADGSEILQPSLDEAWNCAQGLVVARVGDQLGFVDKSGGWAITPRFEDAGSFCPGGLAPAFEAQAWGLVDRRGDWVAAPEWDDVYWDEDLHAFITERDGMQGLIDASGRPVLDASFAALAPLDTAADAAELWTSGLMRISVLTQDARRGVVDGQGAVRVPIVYSDVGEVSWLPSERPGIPEPAPDGQAGRYARILANVGRDDDGDEAWAEGVYDMAEGREVLACQHVLTFGLAWNGAYGWLVMQAGQALCPHNVDGLYVGVARAGGDWLHEPVYAWIGSPESLQTAAGVYNGPPAIVSQWNEGEPVRAMRGDTGVLVMLHRDGRETPA</sequence>
<name>A0A6S7ACA1_9BURK</name>
<dbReference type="InterPro" id="IPR032774">
    <property type="entry name" value="WG_beta_rep"/>
</dbReference>
<dbReference type="EMBL" id="CADIJM010000010">
    <property type="protein sequence ID" value="CAB3724442.1"/>
    <property type="molecule type" value="Genomic_DNA"/>
</dbReference>
<gene>
    <name evidence="1" type="ORF">LMG26690_04216</name>
</gene>
<evidence type="ECO:0000313" key="1">
    <source>
        <dbReference type="EMBL" id="CAB3724442.1"/>
    </source>
</evidence>
<organism evidence="1 2">
    <name type="scientific">Achromobacter animicus</name>
    <dbReference type="NCBI Taxonomy" id="1389935"/>
    <lineage>
        <taxon>Bacteria</taxon>
        <taxon>Pseudomonadati</taxon>
        <taxon>Pseudomonadota</taxon>
        <taxon>Betaproteobacteria</taxon>
        <taxon>Burkholderiales</taxon>
        <taxon>Alcaligenaceae</taxon>
        <taxon>Achromobacter</taxon>
    </lineage>
</organism>
<dbReference type="PANTHER" id="PTHR37841:SF1">
    <property type="entry name" value="DUF3298 DOMAIN-CONTAINING PROTEIN"/>
    <property type="match status" value="1"/>
</dbReference>
<evidence type="ECO:0008006" key="3">
    <source>
        <dbReference type="Google" id="ProtNLM"/>
    </source>
</evidence>
<proteinExistence type="predicted"/>
<evidence type="ECO:0000313" key="2">
    <source>
        <dbReference type="Proteomes" id="UP000494214"/>
    </source>
</evidence>
<dbReference type="PANTHER" id="PTHR37841">
    <property type="entry name" value="GLR2918 PROTEIN"/>
    <property type="match status" value="1"/>
</dbReference>
<keyword evidence="2" id="KW-1185">Reference proteome</keyword>
<dbReference type="AlphaFoldDB" id="A0A6S7ACA1"/>
<reference evidence="1 2" key="1">
    <citation type="submission" date="2020-04" db="EMBL/GenBank/DDBJ databases">
        <authorList>
            <person name="De Canck E."/>
        </authorList>
    </citation>
    <scope>NUCLEOTIDE SEQUENCE [LARGE SCALE GENOMIC DNA]</scope>
    <source>
        <strain evidence="1 2">LMG 26690</strain>
    </source>
</reference>
<protein>
    <recommendedName>
        <fullName evidence="3">WG repeat-containing protein</fullName>
    </recommendedName>
</protein>
<dbReference type="Proteomes" id="UP000494214">
    <property type="component" value="Unassembled WGS sequence"/>
</dbReference>
<accession>A0A6S7ACA1</accession>
<dbReference type="RefSeq" id="WP_175124842.1">
    <property type="nucleotide sequence ID" value="NZ_CADIJM010000010.1"/>
</dbReference>